<gene>
    <name evidence="2" type="ORF">O987_08555</name>
</gene>
<evidence type="ECO:0000313" key="2">
    <source>
        <dbReference type="EMBL" id="AIJ45857.1"/>
    </source>
</evidence>
<dbReference type="Gene3D" id="3.40.630.30">
    <property type="match status" value="1"/>
</dbReference>
<dbReference type="PROSITE" id="PS51186">
    <property type="entry name" value="GNAT"/>
    <property type="match status" value="1"/>
</dbReference>
<dbReference type="InterPro" id="IPR016181">
    <property type="entry name" value="Acyl_CoA_acyltransferase"/>
</dbReference>
<accession>A0A076PR38</accession>
<dbReference type="RefSeq" id="WP_043371643.1">
    <property type="nucleotide sequence ID" value="NZ_CP006704.1"/>
</dbReference>
<dbReference type="Pfam" id="PF13508">
    <property type="entry name" value="Acetyltransf_7"/>
    <property type="match status" value="1"/>
</dbReference>
<dbReference type="AlphaFoldDB" id="A0A076PR38"/>
<dbReference type="KEGG" id="ctes:O987_08555"/>
<dbReference type="CDD" id="cd04301">
    <property type="entry name" value="NAT_SF"/>
    <property type="match status" value="1"/>
</dbReference>
<dbReference type="InterPro" id="IPR000182">
    <property type="entry name" value="GNAT_dom"/>
</dbReference>
<proteinExistence type="predicted"/>
<dbReference type="SUPFAM" id="SSF55729">
    <property type="entry name" value="Acyl-CoA N-acyltransferases (Nat)"/>
    <property type="match status" value="1"/>
</dbReference>
<evidence type="ECO:0000259" key="1">
    <source>
        <dbReference type="PROSITE" id="PS51186"/>
    </source>
</evidence>
<reference evidence="2 3" key="1">
    <citation type="journal article" date="2014" name="Genome Announc.">
        <title>Complete Genome Sequence of Polychlorinated Biphenyl Degrader Comamonas testosteroni TK102 (NBRC 109938).</title>
        <authorList>
            <person name="Fukuda K."/>
            <person name="Hosoyama A."/>
            <person name="Tsuchikane K."/>
            <person name="Ohji S."/>
            <person name="Yamazoe A."/>
            <person name="Fujita N."/>
            <person name="Shintani M."/>
            <person name="Kimbara K."/>
        </authorList>
    </citation>
    <scope>NUCLEOTIDE SEQUENCE [LARGE SCALE GENOMIC DNA]</scope>
    <source>
        <strain evidence="2">TK102</strain>
    </source>
</reference>
<sequence length="166" mass="17665">MHIRAELPADAEAVEQVTILAFRHAPHSEHTEQFIVRALREAGALALSLVAEIDGLVVGHVAVSPVTISDGSQHWFGLGPISVLPEKQQQGIGSALMRTAISALQAQSAQGCVLLGDPGYYRRFGFRAVPGLVLPGVPAEYFQALSFAGPLPQGEVSYHSAFNARD</sequence>
<dbReference type="GO" id="GO:0016747">
    <property type="term" value="F:acyltransferase activity, transferring groups other than amino-acyl groups"/>
    <property type="evidence" value="ECO:0007669"/>
    <property type="project" value="InterPro"/>
</dbReference>
<keyword evidence="2" id="KW-0808">Transferase</keyword>
<feature type="domain" description="N-acetyltransferase" evidence="1">
    <location>
        <begin position="1"/>
        <end position="152"/>
    </location>
</feature>
<dbReference type="EMBL" id="CP006704">
    <property type="protein sequence ID" value="AIJ45857.1"/>
    <property type="molecule type" value="Genomic_DNA"/>
</dbReference>
<organism evidence="2 3">
    <name type="scientific">Comamonas testosteroni TK102</name>
    <dbReference type="NCBI Taxonomy" id="1392005"/>
    <lineage>
        <taxon>Bacteria</taxon>
        <taxon>Pseudomonadati</taxon>
        <taxon>Pseudomonadota</taxon>
        <taxon>Betaproteobacteria</taxon>
        <taxon>Burkholderiales</taxon>
        <taxon>Comamonadaceae</taxon>
        <taxon>Comamonas</taxon>
    </lineage>
</organism>
<name>A0A076PR38_COMTE</name>
<dbReference type="HOGENOM" id="CLU_081840_2_0_4"/>
<dbReference type="Proteomes" id="UP000028782">
    <property type="component" value="Chromosome"/>
</dbReference>
<protein>
    <submittedName>
        <fullName evidence="2">GCN5 family N-acetyltransferase</fullName>
    </submittedName>
</protein>
<evidence type="ECO:0000313" key="3">
    <source>
        <dbReference type="Proteomes" id="UP000028782"/>
    </source>
</evidence>